<evidence type="ECO:0000256" key="3">
    <source>
        <dbReference type="ARBA" id="ARBA00022475"/>
    </source>
</evidence>
<name>A0ABP8WUA8_9ACTN</name>
<feature type="transmembrane region" description="Helical" evidence="7">
    <location>
        <begin position="95"/>
        <end position="114"/>
    </location>
</feature>
<dbReference type="Gene3D" id="3.40.720.10">
    <property type="entry name" value="Alkaline Phosphatase, subunit A"/>
    <property type="match status" value="1"/>
</dbReference>
<keyword evidence="6 7" id="KW-0472">Membrane</keyword>
<feature type="transmembrane region" description="Helical" evidence="7">
    <location>
        <begin position="134"/>
        <end position="160"/>
    </location>
</feature>
<dbReference type="InterPro" id="IPR000917">
    <property type="entry name" value="Sulfatase_N"/>
</dbReference>
<dbReference type="SUPFAM" id="SSF53649">
    <property type="entry name" value="Alkaline phosphatase-like"/>
    <property type="match status" value="1"/>
</dbReference>
<dbReference type="PANTHER" id="PTHR47371:SF3">
    <property type="entry name" value="PHOSPHOGLYCEROL TRANSFERASE I"/>
    <property type="match status" value="1"/>
</dbReference>
<keyword evidence="10" id="KW-1185">Reference proteome</keyword>
<keyword evidence="5 7" id="KW-1133">Transmembrane helix</keyword>
<dbReference type="CDD" id="cd16015">
    <property type="entry name" value="LTA_synthase"/>
    <property type="match status" value="1"/>
</dbReference>
<evidence type="ECO:0000256" key="5">
    <source>
        <dbReference type="ARBA" id="ARBA00022989"/>
    </source>
</evidence>
<comment type="caution">
    <text evidence="9">The sequence shown here is derived from an EMBL/GenBank/DDBJ whole genome shotgun (WGS) entry which is preliminary data.</text>
</comment>
<feature type="transmembrane region" description="Helical" evidence="7">
    <location>
        <begin position="180"/>
        <end position="200"/>
    </location>
</feature>
<dbReference type="Pfam" id="PF00884">
    <property type="entry name" value="Sulfatase"/>
    <property type="match status" value="1"/>
</dbReference>
<dbReference type="InterPro" id="IPR050448">
    <property type="entry name" value="OpgB/LTA_synthase_biosynth"/>
</dbReference>
<evidence type="ECO:0000259" key="8">
    <source>
        <dbReference type="Pfam" id="PF00884"/>
    </source>
</evidence>
<keyword evidence="4 7" id="KW-0812">Transmembrane</keyword>
<evidence type="ECO:0000256" key="7">
    <source>
        <dbReference type="SAM" id="Phobius"/>
    </source>
</evidence>
<accession>A0ABP8WUA8</accession>
<evidence type="ECO:0000256" key="2">
    <source>
        <dbReference type="ARBA" id="ARBA00004936"/>
    </source>
</evidence>
<reference evidence="10" key="1">
    <citation type="journal article" date="2019" name="Int. J. Syst. Evol. Microbiol.">
        <title>The Global Catalogue of Microorganisms (GCM) 10K type strain sequencing project: providing services to taxonomists for standard genome sequencing and annotation.</title>
        <authorList>
            <consortium name="The Broad Institute Genomics Platform"/>
            <consortium name="The Broad Institute Genome Sequencing Center for Infectious Disease"/>
            <person name="Wu L."/>
            <person name="Ma J."/>
        </authorList>
    </citation>
    <scope>NUCLEOTIDE SEQUENCE [LARGE SCALE GENOMIC DNA]</scope>
    <source>
        <strain evidence="10">JCM 18127</strain>
    </source>
</reference>
<evidence type="ECO:0000313" key="9">
    <source>
        <dbReference type="EMBL" id="GAA4694621.1"/>
    </source>
</evidence>
<dbReference type="PANTHER" id="PTHR47371">
    <property type="entry name" value="LIPOTEICHOIC ACID SYNTHASE"/>
    <property type="match status" value="1"/>
</dbReference>
<proteinExistence type="predicted"/>
<evidence type="ECO:0000313" key="10">
    <source>
        <dbReference type="Proteomes" id="UP001500621"/>
    </source>
</evidence>
<protein>
    <submittedName>
        <fullName evidence="9">Alkaline phosphatase family protein</fullName>
    </submittedName>
</protein>
<comment type="subcellular location">
    <subcellularLocation>
        <location evidence="1">Cell membrane</location>
        <topology evidence="1">Multi-pass membrane protein</topology>
    </subcellularLocation>
</comment>
<feature type="transmembrane region" description="Helical" evidence="7">
    <location>
        <begin position="29"/>
        <end position="50"/>
    </location>
</feature>
<dbReference type="Proteomes" id="UP001500621">
    <property type="component" value="Unassembled WGS sequence"/>
</dbReference>
<organism evidence="9 10">
    <name type="scientific">Nocardioides nanhaiensis</name>
    <dbReference type="NCBI Taxonomy" id="1476871"/>
    <lineage>
        <taxon>Bacteria</taxon>
        <taxon>Bacillati</taxon>
        <taxon>Actinomycetota</taxon>
        <taxon>Actinomycetes</taxon>
        <taxon>Propionibacteriales</taxon>
        <taxon>Nocardioidaceae</taxon>
        <taxon>Nocardioides</taxon>
    </lineage>
</organism>
<keyword evidence="3" id="KW-1003">Cell membrane</keyword>
<dbReference type="InterPro" id="IPR017850">
    <property type="entry name" value="Alkaline_phosphatase_core_sf"/>
</dbReference>
<evidence type="ECO:0000256" key="1">
    <source>
        <dbReference type="ARBA" id="ARBA00004651"/>
    </source>
</evidence>
<comment type="pathway">
    <text evidence="2">Cell wall biogenesis; lipoteichoic acid biosynthesis.</text>
</comment>
<dbReference type="EMBL" id="BAABIM010000004">
    <property type="protein sequence ID" value="GAA4694621.1"/>
    <property type="molecule type" value="Genomic_DNA"/>
</dbReference>
<gene>
    <name evidence="9" type="ORF">GCM10023226_36090</name>
</gene>
<sequence>MTATDDDSLERVTGGRATGEISAARRLRILVIALVYSGLWAVLCNVVLELSVWIGEPGPALWKIPVHNKAMYLGAAVIWIVIMLAIAVSNRFWASLGTTLALTVLVAVVNHVKMGVRREPLYPSDVAFLSEPRFLWAMVSPWHVAVILAVMVLIVAAALWTGRRTSRLFPRTRRRESPRWWWGLLVVRGVVAASCLALLVSASHFNQPGNPWRNAYENQGAAWRFWYQILNYRDNGFVGGFLYNTDVPAMSRPPGYSETAMDAIAARYRTAADRINSERDSRVLADTNVIVILSEAFSDPTRLAGFELAEDPIPRTRATMAGTTSGSMLAQLYGGGTANMEFEALTGQSLKLFSPQLNTPYQQLVADHVTYPSAVGWLADTHRRIAVHPYFTGMYKRNKVYDTLGFEEFVHDTTMQRSDKLEDGDFISDQSAFDEVLHQVERSDDPLLVNLVTMQNHVPMSGSYHDPVDVAGVEKDQAQPIGAYARGLSYTDAALADLLDSLESQEERTVVVFYGDHQPGIYGDEIISANPALAPYRTEFFLWDSEGNSPAPQPLTSPIHFLPMAMDMLGAEIPPYYVLLKRLREEIPAMEGEAFYTPDGRPHTDIETLSPTAQQLLEDLQMVQYDFSVGERYALDDMWYSSAD</sequence>
<feature type="transmembrane region" description="Helical" evidence="7">
    <location>
        <begin position="70"/>
        <end position="88"/>
    </location>
</feature>
<evidence type="ECO:0000256" key="4">
    <source>
        <dbReference type="ARBA" id="ARBA00022692"/>
    </source>
</evidence>
<evidence type="ECO:0000256" key="6">
    <source>
        <dbReference type="ARBA" id="ARBA00023136"/>
    </source>
</evidence>
<feature type="domain" description="Sulfatase N-terminal" evidence="8">
    <location>
        <begin position="288"/>
        <end position="570"/>
    </location>
</feature>